<keyword evidence="2 5" id="KW-0812">Transmembrane</keyword>
<feature type="transmembrane region" description="Helical" evidence="5">
    <location>
        <begin position="187"/>
        <end position="208"/>
    </location>
</feature>
<evidence type="ECO:0000256" key="1">
    <source>
        <dbReference type="ARBA" id="ARBA00004141"/>
    </source>
</evidence>
<proteinExistence type="inferred from homology"/>
<dbReference type="AlphaFoldDB" id="A0A2M9R7M5"/>
<keyword evidence="5" id="KW-0813">Transport</keyword>
<evidence type="ECO:0000313" key="7">
    <source>
        <dbReference type="Proteomes" id="UP000231960"/>
    </source>
</evidence>
<comment type="subunit">
    <text evidence="5">Forms a complex with TatA.</text>
</comment>
<dbReference type="RefSeq" id="WP_100678436.1">
    <property type="nucleotide sequence ID" value="NZ_NIPO01000001.1"/>
</dbReference>
<evidence type="ECO:0000256" key="4">
    <source>
        <dbReference type="ARBA" id="ARBA00023136"/>
    </source>
</evidence>
<keyword evidence="3 5" id="KW-1133">Transmembrane helix</keyword>
<name>A0A2M9R7M5_9FLAO</name>
<gene>
    <name evidence="5 6" type="primary">tatC</name>
    <name evidence="6" type="ORF">CDL10_10240</name>
</gene>
<feature type="transmembrane region" description="Helical" evidence="5">
    <location>
        <begin position="220"/>
        <end position="235"/>
    </location>
</feature>
<dbReference type="PRINTS" id="PR01840">
    <property type="entry name" value="TATCFAMILY"/>
</dbReference>
<dbReference type="GO" id="GO:0043953">
    <property type="term" value="P:protein transport by the Tat complex"/>
    <property type="evidence" value="ECO:0007669"/>
    <property type="project" value="UniProtKB-UniRule"/>
</dbReference>
<keyword evidence="4 5" id="KW-0472">Membrane</keyword>
<feature type="transmembrane region" description="Helical" evidence="5">
    <location>
        <begin position="94"/>
        <end position="119"/>
    </location>
</feature>
<evidence type="ECO:0000256" key="2">
    <source>
        <dbReference type="ARBA" id="ARBA00022692"/>
    </source>
</evidence>
<dbReference type="GO" id="GO:0033281">
    <property type="term" value="C:TAT protein transport complex"/>
    <property type="evidence" value="ECO:0007669"/>
    <property type="project" value="UniProtKB-UniRule"/>
</dbReference>
<dbReference type="InterPro" id="IPR002033">
    <property type="entry name" value="TatC"/>
</dbReference>
<keyword evidence="5" id="KW-1003">Cell membrane</keyword>
<comment type="caution">
    <text evidence="6">The sequence shown here is derived from an EMBL/GenBank/DDBJ whole genome shotgun (WGS) entry which is preliminary data.</text>
</comment>
<feature type="transmembrane region" description="Helical" evidence="5">
    <location>
        <begin position="131"/>
        <end position="153"/>
    </location>
</feature>
<feature type="transmembrane region" description="Helical" evidence="5">
    <location>
        <begin position="241"/>
        <end position="261"/>
    </location>
</feature>
<keyword evidence="5" id="KW-0653">Protein transport</keyword>
<reference evidence="6 7" key="1">
    <citation type="submission" date="2017-06" db="EMBL/GenBank/DDBJ databases">
        <title>Description of Avrilella dinanensis gen. nov. sp. nov.</title>
        <authorList>
            <person name="Leyer C."/>
            <person name="Sassi M."/>
            <person name="Minet J."/>
            <person name="Kayal S."/>
            <person name="Cattoir V."/>
        </authorList>
    </citation>
    <scope>NUCLEOTIDE SEQUENCE [LARGE SCALE GENOMIC DNA]</scope>
    <source>
        <strain evidence="6 7">UR159</strain>
    </source>
</reference>
<dbReference type="Proteomes" id="UP000231960">
    <property type="component" value="Unassembled WGS sequence"/>
</dbReference>
<sequence length="268" mass="30921">MGAKLKKDSFLGHLEVLRWVLVKCFMGIIVFTVIAVIYSSFIFDEILFAPKNIDFISYKWYCSLIDYFNLDPSSCLQGFEFEIQNRKMEGQLTIMIWTSLTFGIIISFPWILYQFWNFLEPALYKNEKKYSIYFILSTSLLFFTGVLFGYFIIVPLSINFLMNFEISSIVTNQIDINSYISLVRTTLLASGVVFVLPVVILTLHRLGILSTDLLRNSRKYAYVIILIASAVITPPDILSQFILVIPLVILFEGSIFFSKFIKVKPAYQ</sequence>
<accession>A0A2M9R7M5</accession>
<keyword evidence="5" id="KW-0811">Translocation</keyword>
<dbReference type="NCBIfam" id="TIGR00945">
    <property type="entry name" value="tatC"/>
    <property type="match status" value="1"/>
</dbReference>
<comment type="subcellular location">
    <subcellularLocation>
        <location evidence="5">Cell membrane</location>
        <topology evidence="5">Multi-pass membrane protein</topology>
    </subcellularLocation>
    <subcellularLocation>
        <location evidence="1">Membrane</location>
        <topology evidence="1">Multi-pass membrane protein</topology>
    </subcellularLocation>
</comment>
<dbReference type="PANTHER" id="PTHR30371:SF0">
    <property type="entry name" value="SEC-INDEPENDENT PROTEIN TRANSLOCASE PROTEIN TATC, CHLOROPLASTIC-RELATED"/>
    <property type="match status" value="1"/>
</dbReference>
<dbReference type="HAMAP" id="MF_00902">
    <property type="entry name" value="TatC"/>
    <property type="match status" value="1"/>
</dbReference>
<keyword evidence="7" id="KW-1185">Reference proteome</keyword>
<dbReference type="Pfam" id="PF00902">
    <property type="entry name" value="TatC"/>
    <property type="match status" value="1"/>
</dbReference>
<evidence type="ECO:0000256" key="5">
    <source>
        <dbReference type="HAMAP-Rule" id="MF_00902"/>
    </source>
</evidence>
<comment type="function">
    <text evidence="5">Part of the twin-arginine translocation (Tat) system that transports large folded proteins containing a characteristic twin-arginine motif in their signal peptide across membranes.</text>
</comment>
<dbReference type="OrthoDB" id="9777044at2"/>
<protein>
    <recommendedName>
        <fullName evidence="5">Sec-independent protein translocase protein TatC</fullName>
    </recommendedName>
</protein>
<dbReference type="GO" id="GO:0009977">
    <property type="term" value="F:proton motive force dependent protein transmembrane transporter activity"/>
    <property type="evidence" value="ECO:0007669"/>
    <property type="project" value="TreeGrafter"/>
</dbReference>
<dbReference type="EMBL" id="NIPO01000001">
    <property type="protein sequence ID" value="PJR04877.1"/>
    <property type="molecule type" value="Genomic_DNA"/>
</dbReference>
<comment type="similarity">
    <text evidence="5">Belongs to the TatC family.</text>
</comment>
<dbReference type="GO" id="GO:0065002">
    <property type="term" value="P:intracellular protein transmembrane transport"/>
    <property type="evidence" value="ECO:0007669"/>
    <property type="project" value="TreeGrafter"/>
</dbReference>
<organism evidence="6 7">
    <name type="scientific">Avrilella dinanensis</name>
    <dbReference type="NCBI Taxonomy" id="2008672"/>
    <lineage>
        <taxon>Bacteria</taxon>
        <taxon>Pseudomonadati</taxon>
        <taxon>Bacteroidota</taxon>
        <taxon>Flavobacteriia</taxon>
        <taxon>Flavobacteriales</taxon>
        <taxon>Flavobacteriaceae</taxon>
        <taxon>Avrilella</taxon>
    </lineage>
</organism>
<evidence type="ECO:0000256" key="3">
    <source>
        <dbReference type="ARBA" id="ARBA00022989"/>
    </source>
</evidence>
<dbReference type="PANTHER" id="PTHR30371">
    <property type="entry name" value="SEC-INDEPENDENT PROTEIN TRANSLOCASE PROTEIN TATC"/>
    <property type="match status" value="1"/>
</dbReference>
<evidence type="ECO:0000313" key="6">
    <source>
        <dbReference type="EMBL" id="PJR04877.1"/>
    </source>
</evidence>
<feature type="transmembrane region" description="Helical" evidence="5">
    <location>
        <begin position="20"/>
        <end position="43"/>
    </location>
</feature>